<accession>A0A1N4DBC1</accession>
<dbReference type="EMBL" id="FSHM01000002">
    <property type="protein sequence ID" value="SIA54537.1"/>
    <property type="molecule type" value="Genomic_DNA"/>
</dbReference>
<evidence type="ECO:0000313" key="3">
    <source>
        <dbReference type="Proteomes" id="UP000184831"/>
    </source>
</evidence>
<dbReference type="Proteomes" id="UP000184831">
    <property type="component" value="Unassembled WGS sequence"/>
</dbReference>
<dbReference type="EMBL" id="FSQE01000017">
    <property type="protein sequence ID" value="SIN50709.1"/>
    <property type="molecule type" value="Genomic_DNA"/>
</dbReference>
<dbReference type="AlphaFoldDB" id="A0A1N4DBC1"/>
<evidence type="ECO:0000313" key="2">
    <source>
        <dbReference type="EMBL" id="SIN50709.1"/>
    </source>
</evidence>
<comment type="caution">
    <text evidence="1">The sequence shown here is derived from an EMBL/GenBank/DDBJ whole genome shotgun (WGS) entry which is preliminary data.</text>
</comment>
<reference evidence="3 4" key="1">
    <citation type="submission" date="2016-11" db="EMBL/GenBank/DDBJ databases">
        <authorList>
            <consortium name="Pathogen Informatics"/>
        </authorList>
    </citation>
    <scope>NUCLEOTIDE SEQUENCE [LARGE SCALE GENOMIC DNA]</scope>
    <source>
        <strain evidence="1 4">104</strain>
        <strain evidence="2 3">696</strain>
    </source>
</reference>
<protein>
    <submittedName>
        <fullName evidence="1">Uncharacterized protein</fullName>
    </submittedName>
</protein>
<name>A0A1N4DBC1_9MYCO</name>
<evidence type="ECO:0000313" key="4">
    <source>
        <dbReference type="Proteomes" id="UP000185210"/>
    </source>
</evidence>
<dbReference type="Proteomes" id="UP000185210">
    <property type="component" value="Unassembled WGS sequence"/>
</dbReference>
<sequence>MGRVAGGPQAVENRLWRPRLRRTLEGMEVTFVKRRNGYDVRIRRERGPELTPRGGPGGRPPVPHDAAHLIVEQEARLRGGVFGRLADANGLDGLFWPADPAERRKASRRNRKPTAAQAADMARSEYLASLTAALWEVERGHRQAAGPWPGPAAEVYVEPALLDRIFARYDDFAPRWAELPDGGELTLLWR</sequence>
<organism evidence="1 4">
    <name type="scientific">Mycobacteroides abscessus subsp. abscessus</name>
    <dbReference type="NCBI Taxonomy" id="1185650"/>
    <lineage>
        <taxon>Bacteria</taxon>
        <taxon>Bacillati</taxon>
        <taxon>Actinomycetota</taxon>
        <taxon>Actinomycetes</taxon>
        <taxon>Mycobacteriales</taxon>
        <taxon>Mycobacteriaceae</taxon>
        <taxon>Mycobacteroides</taxon>
        <taxon>Mycobacteroides abscessus</taxon>
    </lineage>
</organism>
<gene>
    <name evidence="1" type="ORF">SAMEA2070301_01396</name>
    <name evidence="2" type="ORF">SAMEA2152244_04937</name>
</gene>
<evidence type="ECO:0000313" key="1">
    <source>
        <dbReference type="EMBL" id="SIA54537.1"/>
    </source>
</evidence>
<proteinExistence type="predicted"/>